<keyword evidence="2" id="KW-0479">Metal-binding</keyword>
<accession>A0ABV3PRB8</accession>
<dbReference type="EMBL" id="JBFNQD010000008">
    <property type="protein sequence ID" value="MEW9308206.1"/>
    <property type="molecule type" value="Genomic_DNA"/>
</dbReference>
<evidence type="ECO:0000313" key="6">
    <source>
        <dbReference type="EMBL" id="MEW9308206.1"/>
    </source>
</evidence>
<dbReference type="InterPro" id="IPR002125">
    <property type="entry name" value="CMP_dCMP_dom"/>
</dbReference>
<comment type="similarity">
    <text evidence="1">Belongs to the cytidine and deoxycytidylate deaminase family.</text>
</comment>
<proteinExistence type="inferred from homology"/>
<dbReference type="NCBIfam" id="NF041025">
    <property type="entry name" value="antiphage_deaminase"/>
    <property type="match status" value="1"/>
</dbReference>
<evidence type="ECO:0000256" key="4">
    <source>
        <dbReference type="ARBA" id="ARBA00022833"/>
    </source>
</evidence>
<dbReference type="InterPro" id="IPR027417">
    <property type="entry name" value="P-loop_NTPase"/>
</dbReference>
<reference evidence="6 7" key="1">
    <citation type="submission" date="2024-07" db="EMBL/GenBank/DDBJ databases">
        <title>Description of Labrys sedimenti sp. nov., isolated from a diclofenac-degrading enrichment culture.</title>
        <authorList>
            <person name="Tancsics A."/>
            <person name="Csepanyi A."/>
        </authorList>
    </citation>
    <scope>NUCLEOTIDE SEQUENCE [LARGE SCALE GENOMIC DNA]</scope>
    <source>
        <strain evidence="6 7">LMG 23578</strain>
    </source>
</reference>
<dbReference type="Gene3D" id="3.40.50.300">
    <property type="entry name" value="P-loop containing nucleotide triphosphate hydrolases"/>
    <property type="match status" value="1"/>
</dbReference>
<dbReference type="InterPro" id="IPR016192">
    <property type="entry name" value="APOBEC/CMP_deaminase_Zn-bd"/>
</dbReference>
<keyword evidence="3" id="KW-0378">Hydrolase</keyword>
<name>A0ABV3PRB8_9HYPH</name>
<evidence type="ECO:0000313" key="7">
    <source>
        <dbReference type="Proteomes" id="UP001555786"/>
    </source>
</evidence>
<evidence type="ECO:0000256" key="3">
    <source>
        <dbReference type="ARBA" id="ARBA00022801"/>
    </source>
</evidence>
<dbReference type="SUPFAM" id="SSF52540">
    <property type="entry name" value="P-loop containing nucleoside triphosphate hydrolases"/>
    <property type="match status" value="1"/>
</dbReference>
<keyword evidence="7" id="KW-1185">Reference proteome</keyword>
<dbReference type="InterPro" id="IPR015517">
    <property type="entry name" value="dCMP_deaminase-rel"/>
</dbReference>
<sequence length="514" mass="56677">MAIQTIKIARPSRMAKNDNATSTIEIPATNEERRTSELVVALVGAVGSGVSTTATALAELLEGEFGYSVDTVKVSNIINEKVGLVEHKVVPADDPERIHKLQQAGSALRRRFGEDVLANFCIEHIHSGRDEEDTAKVRRYCTIIDSLKNPGEVDRLRTVYGDLFWLVGVFAPEEVRISRLKAATPNSAYIQLISDQDYDEGTGHGQSVKDTMSLADMFIRNDAPNKVQLQAALEAFLDRIFEVGVSTPNTDETAMFSAASVAMQSACLSRQVGAVIQNQHGDLVGQGANDVPKFDGGLYSSNLLPALDHRCYNWKNRICHNDAEKDAIFDQIAKFARETFKESSEDDVKEFLKKVRKSRVKGLIEFSRAVHAEMAAIVSAARDGLGQVRGATLFTTTFPCHNCARHIVAAGIRKVIYIEPYPKSLALNLHNDAISTNENDEGKKVVFLQYQGAAPRSFSRIFKPNPVRKREGGFVQRSRKTAMPFAAPPVDSLVAREEMELVRLLKEISDGQEA</sequence>
<evidence type="ECO:0000259" key="5">
    <source>
        <dbReference type="PROSITE" id="PS51747"/>
    </source>
</evidence>
<dbReference type="Gene3D" id="3.40.140.10">
    <property type="entry name" value="Cytidine Deaminase, domain 2"/>
    <property type="match status" value="1"/>
</dbReference>
<dbReference type="RefSeq" id="WP_367625382.1">
    <property type="nucleotide sequence ID" value="NZ_JBFNQD010000008.1"/>
</dbReference>
<keyword evidence="4" id="KW-0862">Zinc</keyword>
<organism evidence="6 7">
    <name type="scientific">Labrys neptuniae</name>
    <dbReference type="NCBI Taxonomy" id="376174"/>
    <lineage>
        <taxon>Bacteria</taxon>
        <taxon>Pseudomonadati</taxon>
        <taxon>Pseudomonadota</taxon>
        <taxon>Alphaproteobacteria</taxon>
        <taxon>Hyphomicrobiales</taxon>
        <taxon>Xanthobacteraceae</taxon>
        <taxon>Labrys</taxon>
    </lineage>
</organism>
<evidence type="ECO:0000256" key="2">
    <source>
        <dbReference type="ARBA" id="ARBA00022723"/>
    </source>
</evidence>
<dbReference type="Proteomes" id="UP001555786">
    <property type="component" value="Unassembled WGS sequence"/>
</dbReference>
<dbReference type="PROSITE" id="PS00903">
    <property type="entry name" value="CYT_DCMP_DEAMINASES_1"/>
    <property type="match status" value="1"/>
</dbReference>
<dbReference type="InterPro" id="IPR016193">
    <property type="entry name" value="Cytidine_deaminase-like"/>
</dbReference>
<dbReference type="PANTHER" id="PTHR11086">
    <property type="entry name" value="DEOXYCYTIDYLATE DEAMINASE-RELATED"/>
    <property type="match status" value="1"/>
</dbReference>
<feature type="domain" description="CMP/dCMP-type deaminase" evidence="5">
    <location>
        <begin position="249"/>
        <end position="428"/>
    </location>
</feature>
<dbReference type="PANTHER" id="PTHR11086:SF18">
    <property type="entry name" value="DEOXYCYTIDYLATE DEAMINASE"/>
    <property type="match status" value="1"/>
</dbReference>
<evidence type="ECO:0000256" key="1">
    <source>
        <dbReference type="ARBA" id="ARBA00006576"/>
    </source>
</evidence>
<dbReference type="SUPFAM" id="SSF53927">
    <property type="entry name" value="Cytidine deaminase-like"/>
    <property type="match status" value="1"/>
</dbReference>
<gene>
    <name evidence="6" type="ORF">ABXS05_21810</name>
</gene>
<protein>
    <submittedName>
        <fullName evidence="6">Anti-phage dCTP deaminase</fullName>
    </submittedName>
</protein>
<dbReference type="PROSITE" id="PS51747">
    <property type="entry name" value="CYT_DCMP_DEAMINASES_2"/>
    <property type="match status" value="1"/>
</dbReference>
<comment type="caution">
    <text evidence="6">The sequence shown here is derived from an EMBL/GenBank/DDBJ whole genome shotgun (WGS) entry which is preliminary data.</text>
</comment>
<dbReference type="Pfam" id="PF00383">
    <property type="entry name" value="dCMP_cyt_deam_1"/>
    <property type="match status" value="1"/>
</dbReference>